<dbReference type="NCBIfam" id="NF008286">
    <property type="entry name" value="PRK11064.1"/>
    <property type="match status" value="1"/>
</dbReference>
<dbReference type="SMART" id="SM00984">
    <property type="entry name" value="UDPG_MGDP_dh_C"/>
    <property type="match status" value="1"/>
</dbReference>
<keyword evidence="1 5" id="KW-0560">Oxidoreductase</keyword>
<evidence type="ECO:0000313" key="6">
    <source>
        <dbReference type="Proteomes" id="UP000286997"/>
    </source>
</evidence>
<dbReference type="GO" id="GO:0051287">
    <property type="term" value="F:NAD binding"/>
    <property type="evidence" value="ECO:0007669"/>
    <property type="project" value="InterPro"/>
</dbReference>
<dbReference type="PIRSF" id="PIRSF500136">
    <property type="entry name" value="UDP_ManNAc_DH"/>
    <property type="match status" value="1"/>
</dbReference>
<comment type="similarity">
    <text evidence="3">Belongs to the UDP-glucose/GDP-mannose dehydrogenase family.</text>
</comment>
<name>A0A3S2YLA6_9HYPH</name>
<dbReference type="InterPro" id="IPR028359">
    <property type="entry name" value="UDP_ManNAc/GlcNAc_DH"/>
</dbReference>
<dbReference type="EC" id="1.1.1.336" evidence="5"/>
<comment type="caution">
    <text evidence="5">The sequence shown here is derived from an EMBL/GenBank/DDBJ whole genome shotgun (WGS) entry which is preliminary data.</text>
</comment>
<dbReference type="GO" id="GO:0089714">
    <property type="term" value="F:UDP-N-acetyl-D-mannosamine dehydrogenase activity"/>
    <property type="evidence" value="ECO:0007669"/>
    <property type="project" value="UniProtKB-EC"/>
</dbReference>
<proteinExistence type="inferred from homology"/>
<evidence type="ECO:0000259" key="4">
    <source>
        <dbReference type="SMART" id="SM00984"/>
    </source>
</evidence>
<keyword evidence="2" id="KW-0520">NAD</keyword>
<dbReference type="InterPro" id="IPR036220">
    <property type="entry name" value="UDP-Glc/GDP-Man_DH_C_sf"/>
</dbReference>
<dbReference type="InterPro" id="IPR014026">
    <property type="entry name" value="UDP-Glc/GDP-Man_DH_dimer"/>
</dbReference>
<dbReference type="InterPro" id="IPR017476">
    <property type="entry name" value="UDP-Glc/GDP-Man"/>
</dbReference>
<feature type="domain" description="UDP-glucose/GDP-mannose dehydrogenase C-terminal" evidence="4">
    <location>
        <begin position="318"/>
        <end position="417"/>
    </location>
</feature>
<dbReference type="PANTHER" id="PTHR43491">
    <property type="entry name" value="UDP-N-ACETYL-D-MANNOSAMINE DEHYDROGENASE"/>
    <property type="match status" value="1"/>
</dbReference>
<dbReference type="SUPFAM" id="SSF52413">
    <property type="entry name" value="UDP-glucose/GDP-mannose dehydrogenase C-terminal domain"/>
    <property type="match status" value="1"/>
</dbReference>
<dbReference type="InterPro" id="IPR036291">
    <property type="entry name" value="NAD(P)-bd_dom_sf"/>
</dbReference>
<dbReference type="InterPro" id="IPR014027">
    <property type="entry name" value="UDP-Glc/GDP-Man_DH_C"/>
</dbReference>
<reference evidence="5 6" key="1">
    <citation type="submission" date="2019-01" db="EMBL/GenBank/DDBJ databases">
        <authorList>
            <person name="Chen W.-M."/>
        </authorList>
    </citation>
    <scope>NUCLEOTIDE SEQUENCE [LARGE SCALE GENOMIC DNA]</scope>
    <source>
        <strain evidence="5 6">TER-1</strain>
    </source>
</reference>
<dbReference type="InterPro" id="IPR001732">
    <property type="entry name" value="UDP-Glc/GDP-Man_DH_N"/>
</dbReference>
<dbReference type="InterPro" id="IPR008927">
    <property type="entry name" value="6-PGluconate_DH-like_C_sf"/>
</dbReference>
<dbReference type="Pfam" id="PF03720">
    <property type="entry name" value="UDPG_MGDP_dh_C"/>
    <property type="match status" value="1"/>
</dbReference>
<evidence type="ECO:0000256" key="1">
    <source>
        <dbReference type="ARBA" id="ARBA00023002"/>
    </source>
</evidence>
<dbReference type="OrthoDB" id="9803238at2"/>
<dbReference type="GO" id="GO:0000271">
    <property type="term" value="P:polysaccharide biosynthetic process"/>
    <property type="evidence" value="ECO:0007669"/>
    <property type="project" value="InterPro"/>
</dbReference>
<dbReference type="GO" id="GO:0016628">
    <property type="term" value="F:oxidoreductase activity, acting on the CH-CH group of donors, NAD or NADP as acceptor"/>
    <property type="evidence" value="ECO:0007669"/>
    <property type="project" value="InterPro"/>
</dbReference>
<dbReference type="Proteomes" id="UP000286997">
    <property type="component" value="Unassembled WGS sequence"/>
</dbReference>
<accession>A0A3S2YLA6</accession>
<evidence type="ECO:0000256" key="3">
    <source>
        <dbReference type="PIRNR" id="PIRNR000124"/>
    </source>
</evidence>
<dbReference type="Gene3D" id="3.40.50.720">
    <property type="entry name" value="NAD(P)-binding Rossmann-like Domain"/>
    <property type="match status" value="2"/>
</dbReference>
<dbReference type="SUPFAM" id="SSF48179">
    <property type="entry name" value="6-phosphogluconate dehydrogenase C-terminal domain-like"/>
    <property type="match status" value="1"/>
</dbReference>
<keyword evidence="6" id="KW-1185">Reference proteome</keyword>
<dbReference type="SUPFAM" id="SSF51735">
    <property type="entry name" value="NAD(P)-binding Rossmann-fold domains"/>
    <property type="match status" value="1"/>
</dbReference>
<protein>
    <submittedName>
        <fullName evidence="5">UDP-N-acetyl-D-mannosamine dehydrogenase</fullName>
        <ecNumber evidence="5">1.1.1.336</ecNumber>
    </submittedName>
</protein>
<dbReference type="AlphaFoldDB" id="A0A3S2YLA6"/>
<dbReference type="EMBL" id="SACP01000035">
    <property type="protein sequence ID" value="RVU14103.1"/>
    <property type="molecule type" value="Genomic_DNA"/>
</dbReference>
<dbReference type="RefSeq" id="WP_127733495.1">
    <property type="nucleotide sequence ID" value="NZ_SACP01000035.1"/>
</dbReference>
<dbReference type="Pfam" id="PF00984">
    <property type="entry name" value="UDPG_MGDP_dh"/>
    <property type="match status" value="1"/>
</dbReference>
<dbReference type="PANTHER" id="PTHR43491:SF1">
    <property type="entry name" value="UDP-N-ACETYL-D-MANNOSAMINE DEHYDROGENASE"/>
    <property type="match status" value="1"/>
</dbReference>
<evidence type="ECO:0000313" key="5">
    <source>
        <dbReference type="EMBL" id="RVU14103.1"/>
    </source>
</evidence>
<dbReference type="Pfam" id="PF03721">
    <property type="entry name" value="UDPG_MGDP_dh_N"/>
    <property type="match status" value="1"/>
</dbReference>
<evidence type="ECO:0000256" key="2">
    <source>
        <dbReference type="ARBA" id="ARBA00023027"/>
    </source>
</evidence>
<dbReference type="PIRSF" id="PIRSF000124">
    <property type="entry name" value="UDPglc_GDPman_dh"/>
    <property type="match status" value="1"/>
</dbReference>
<sequence>MTLARKTISVIGLGYVGLPTAATFASRGIAVVGVDIREEAVARIRAGAAHFIEPDLDAVLRRVVASGHLRATTVPEPAEAFLIAVPTPIRHDRTADLSAVTAALASIAPVLKRGDLVVIESTCPVGTTAKAARQLRDLRPDLSFPDTAPEASDVLLAYSPERILPGQTLRELVDNPRTYGGLDHRSAVAARDLYAAFAAGPSRLTSAPEAELSKLVENAYRDVNCAFANELSLVCDAFGLDVWSVIGLANLHPRVDILSPGAGVGGHCIPVDPWFIHEALPDRTPLIRAAREVNDNKPLFVAGRIAEAASRFAAPVIAVLGLAYKPNVDDLRESPALRIARELAADETGRLMIVEPHVRHLPPDLAARDGVTLASLDEALAQADVVAVLVGHDAFRSIDRALLAGKAVVDAVGLTPGLEAAAAAA</sequence>
<dbReference type="NCBIfam" id="TIGR03026">
    <property type="entry name" value="NDP-sugDHase"/>
    <property type="match status" value="1"/>
</dbReference>
<gene>
    <name evidence="5" type="ORF">EOE48_24440</name>
</gene>
<organism evidence="5 6">
    <name type="scientific">Methylobacterium oryzihabitans</name>
    <dbReference type="NCBI Taxonomy" id="2499852"/>
    <lineage>
        <taxon>Bacteria</taxon>
        <taxon>Pseudomonadati</taxon>
        <taxon>Pseudomonadota</taxon>
        <taxon>Alphaproteobacteria</taxon>
        <taxon>Hyphomicrobiales</taxon>
        <taxon>Methylobacteriaceae</taxon>
        <taxon>Methylobacterium</taxon>
    </lineage>
</organism>